<dbReference type="EMBL" id="BLAL01000187">
    <property type="protein sequence ID" value="GES89455.1"/>
    <property type="molecule type" value="Genomic_DNA"/>
</dbReference>
<gene>
    <name evidence="1" type="ORF">RCL2_001635500</name>
</gene>
<evidence type="ECO:0000313" key="2">
    <source>
        <dbReference type="Proteomes" id="UP000615446"/>
    </source>
</evidence>
<accession>A0A8H3LNP4</accession>
<reference evidence="1" key="1">
    <citation type="submission" date="2019-10" db="EMBL/GenBank/DDBJ databases">
        <title>Conservation and host-specific expression of non-tandemly repeated heterogenous ribosome RNA gene in arbuscular mycorrhizal fungi.</title>
        <authorList>
            <person name="Maeda T."/>
            <person name="Kobayashi Y."/>
            <person name="Nakagawa T."/>
            <person name="Ezawa T."/>
            <person name="Yamaguchi K."/>
            <person name="Bino T."/>
            <person name="Nishimoto Y."/>
            <person name="Shigenobu S."/>
            <person name="Kawaguchi M."/>
        </authorList>
    </citation>
    <scope>NUCLEOTIDE SEQUENCE</scope>
    <source>
        <strain evidence="1">HR1</strain>
    </source>
</reference>
<dbReference type="Proteomes" id="UP000615446">
    <property type="component" value="Unassembled WGS sequence"/>
</dbReference>
<proteinExistence type="predicted"/>
<dbReference type="AlphaFoldDB" id="A0A8H3LNP4"/>
<dbReference type="OrthoDB" id="2307807at2759"/>
<sequence length="339" mass="38002">MSITTTEISRTSLSNCDRSLFKANISTSLYQCNYILKKKINVKGCWAKLGSLTNCLNVKKSSTTMQSRLSLSQELLNSAKERLLGQDPPAEGVVLARNISLESYQKFCEAEKNLPVKIRLVNGEIIAYELPLGPHGTAAFHVGALMNKWCNQITGTAEEDIKVAPNSYFTADMTFRPRRLPTPPANQACNSLGWPYPTMVLEVGYSESIRSLHRWAPFYMSQRTMIMIYLAIKIYRSNTMVAMLYQRTSRTPNRPTIVISFGTRPIHNRVVNFLLNAGVPDTNIIGVGRHGAPPCNTSNMALYQLHIPAAEILHRTPSILPSVNFDLDLWEIQDRVLNP</sequence>
<protein>
    <submittedName>
        <fullName evidence="1">Uncharacterized protein</fullName>
    </submittedName>
</protein>
<comment type="caution">
    <text evidence="1">The sequence shown here is derived from an EMBL/GenBank/DDBJ whole genome shotgun (WGS) entry which is preliminary data.</text>
</comment>
<evidence type="ECO:0000313" key="1">
    <source>
        <dbReference type="EMBL" id="GES89455.1"/>
    </source>
</evidence>
<name>A0A8H3LNP4_9GLOM</name>
<organism evidence="1 2">
    <name type="scientific">Rhizophagus clarus</name>
    <dbReference type="NCBI Taxonomy" id="94130"/>
    <lineage>
        <taxon>Eukaryota</taxon>
        <taxon>Fungi</taxon>
        <taxon>Fungi incertae sedis</taxon>
        <taxon>Mucoromycota</taxon>
        <taxon>Glomeromycotina</taxon>
        <taxon>Glomeromycetes</taxon>
        <taxon>Glomerales</taxon>
        <taxon>Glomeraceae</taxon>
        <taxon>Rhizophagus</taxon>
    </lineage>
</organism>